<keyword evidence="2" id="KW-1185">Reference proteome</keyword>
<comment type="caution">
    <text evidence="1">The sequence shown here is derived from an EMBL/GenBank/DDBJ whole genome shotgun (WGS) entry which is preliminary data.</text>
</comment>
<reference evidence="1 2" key="1">
    <citation type="submission" date="2023-07" db="EMBL/GenBank/DDBJ databases">
        <title>Sorghum-associated microbial communities from plants grown in Nebraska, USA.</title>
        <authorList>
            <person name="Schachtman D."/>
        </authorList>
    </citation>
    <scope>NUCLEOTIDE SEQUENCE [LARGE SCALE GENOMIC DNA]</scope>
    <source>
        <strain evidence="1 2">BE332</strain>
    </source>
</reference>
<dbReference type="EMBL" id="JAUSVB010000002">
    <property type="protein sequence ID" value="MDQ0373837.1"/>
    <property type="molecule type" value="Genomic_DNA"/>
</dbReference>
<name>A0ABU0EG99_9CELL</name>
<organism evidence="1 2">
    <name type="scientific">Cellulomonas humilata</name>
    <dbReference type="NCBI Taxonomy" id="144055"/>
    <lineage>
        <taxon>Bacteria</taxon>
        <taxon>Bacillati</taxon>
        <taxon>Actinomycetota</taxon>
        <taxon>Actinomycetes</taxon>
        <taxon>Micrococcales</taxon>
        <taxon>Cellulomonadaceae</taxon>
        <taxon>Cellulomonas</taxon>
    </lineage>
</organism>
<evidence type="ECO:0000313" key="1">
    <source>
        <dbReference type="EMBL" id="MDQ0373837.1"/>
    </source>
</evidence>
<dbReference type="InterPro" id="IPR011747">
    <property type="entry name" value="CHP02241"/>
</dbReference>
<proteinExistence type="predicted"/>
<dbReference type="RefSeq" id="WP_307492108.1">
    <property type="nucleotide sequence ID" value="NZ_JAUSVB010000002.1"/>
</dbReference>
<protein>
    <submittedName>
        <fullName evidence="1">Phage tail-like protein</fullName>
    </submittedName>
</protein>
<accession>A0ABU0EG99</accession>
<dbReference type="NCBIfam" id="TIGR02241">
    <property type="entry name" value="conserved hypothetical phage tail region protein"/>
    <property type="match status" value="1"/>
</dbReference>
<dbReference type="Proteomes" id="UP001239626">
    <property type="component" value="Unassembled WGS sequence"/>
</dbReference>
<dbReference type="PANTHER" id="PTHR38009:SF1">
    <property type="entry name" value="CONSERVED HYPOTHETICAL PHAGE TAIL PROTEIN"/>
    <property type="match status" value="1"/>
</dbReference>
<evidence type="ECO:0000313" key="2">
    <source>
        <dbReference type="Proteomes" id="UP001239626"/>
    </source>
</evidence>
<gene>
    <name evidence="1" type="ORF">J2X26_002148</name>
</gene>
<sequence>MSQTTEGTTPAAAASGTATWTDPFRAHNFKLMIQGVTEGHFIECSGLDITIDVDEYREAGQSQVVHKVPTITRYGDVSLRYGLTNRDELWKWFEETVRGEIKRRNVTIVLLDAQGTQPVIQWNLRDALPVRWKGATLRATAREVAIEEIVLSYETLARGA</sequence>
<dbReference type="Pfam" id="PF06841">
    <property type="entry name" value="Phage_T4_gp19"/>
    <property type="match status" value="1"/>
</dbReference>
<dbReference type="InterPro" id="IPR010667">
    <property type="entry name" value="Phage_T4_Gp19"/>
</dbReference>
<dbReference type="PANTHER" id="PTHR38009">
    <property type="entry name" value="CONSERVED HYPOTHETICAL PHAGE TAIL PROTEIN"/>
    <property type="match status" value="1"/>
</dbReference>